<dbReference type="GeneID" id="109132595"/>
<name>A0ABM1RLK7_CAMSA</name>
<keyword evidence="2" id="KW-1185">Reference proteome</keyword>
<evidence type="ECO:0000313" key="2">
    <source>
        <dbReference type="Proteomes" id="UP000694864"/>
    </source>
</evidence>
<reference evidence="2" key="1">
    <citation type="journal article" date="2014" name="Nat. Commun.">
        <title>The emerging biofuel crop Camelina sativa retains a highly undifferentiated hexaploid genome structure.</title>
        <authorList>
            <person name="Kagale S."/>
            <person name="Koh C."/>
            <person name="Nixon J."/>
            <person name="Bollina V."/>
            <person name="Clarke W.E."/>
            <person name="Tuteja R."/>
            <person name="Spillane C."/>
            <person name="Robinson S.J."/>
            <person name="Links M.G."/>
            <person name="Clarke C."/>
            <person name="Higgins E.E."/>
            <person name="Huebert T."/>
            <person name="Sharpe A.G."/>
            <person name="Parkin I.A."/>
        </authorList>
    </citation>
    <scope>NUCLEOTIDE SEQUENCE [LARGE SCALE GENOMIC DNA]</scope>
    <source>
        <strain evidence="2">cv. DH55</strain>
    </source>
</reference>
<dbReference type="Proteomes" id="UP000694864">
    <property type="component" value="Chromosome 1"/>
</dbReference>
<dbReference type="Gene3D" id="3.30.420.10">
    <property type="entry name" value="Ribonuclease H-like superfamily/Ribonuclease H"/>
    <property type="match status" value="1"/>
</dbReference>
<dbReference type="RefSeq" id="XP_019099895.1">
    <property type="nucleotide sequence ID" value="XM_019244350.1"/>
</dbReference>
<dbReference type="PANTHER" id="PTHR47074">
    <property type="entry name" value="BNAC02G40300D PROTEIN"/>
    <property type="match status" value="1"/>
</dbReference>
<evidence type="ECO:0000259" key="1">
    <source>
        <dbReference type="Pfam" id="PF13456"/>
    </source>
</evidence>
<feature type="domain" description="RNase H type-1" evidence="1">
    <location>
        <begin position="67"/>
        <end position="187"/>
    </location>
</feature>
<proteinExistence type="predicted"/>
<reference evidence="3" key="2">
    <citation type="submission" date="2025-08" db="UniProtKB">
        <authorList>
            <consortium name="RefSeq"/>
        </authorList>
    </citation>
    <scope>IDENTIFICATION</scope>
    <source>
        <tissue evidence="3">Leaf</tissue>
    </source>
</reference>
<sequence length="218" mass="24752">MYFVLNVASLWKNYNAKDTVEKALEDAEEWDQRLGNEETMQTDGHQVPQATEVVRWKPPPREWVKCNTDGAWNGADNHCGTRWVLQNDSGDVLWAGAQAVRCARSMLEVELEAMRGAMSSMVRLSYTKVIFESDSLGMVNLLNSGEVWPAFAPMLQEMYGLLSLFQKVQIVYAPRVCNSVADRVARESLSLGNYDPKLYSRMSLWVNHLVLVDKQCVQ</sequence>
<gene>
    <name evidence="3" type="primary">LOC109132595</name>
</gene>
<protein>
    <submittedName>
        <fullName evidence="3">Uncharacterized protein LOC109132595</fullName>
    </submittedName>
</protein>
<dbReference type="CDD" id="cd06222">
    <property type="entry name" value="RNase_H_like"/>
    <property type="match status" value="1"/>
</dbReference>
<evidence type="ECO:0000313" key="3">
    <source>
        <dbReference type="RefSeq" id="XP_019099895.1"/>
    </source>
</evidence>
<organism evidence="2 3">
    <name type="scientific">Camelina sativa</name>
    <name type="common">False flax</name>
    <name type="synonym">Myagrum sativum</name>
    <dbReference type="NCBI Taxonomy" id="90675"/>
    <lineage>
        <taxon>Eukaryota</taxon>
        <taxon>Viridiplantae</taxon>
        <taxon>Streptophyta</taxon>
        <taxon>Embryophyta</taxon>
        <taxon>Tracheophyta</taxon>
        <taxon>Spermatophyta</taxon>
        <taxon>Magnoliopsida</taxon>
        <taxon>eudicotyledons</taxon>
        <taxon>Gunneridae</taxon>
        <taxon>Pentapetalae</taxon>
        <taxon>rosids</taxon>
        <taxon>malvids</taxon>
        <taxon>Brassicales</taxon>
        <taxon>Brassicaceae</taxon>
        <taxon>Camelineae</taxon>
        <taxon>Camelina</taxon>
    </lineage>
</organism>
<dbReference type="Pfam" id="PF13456">
    <property type="entry name" value="RVT_3"/>
    <property type="match status" value="1"/>
</dbReference>
<dbReference type="SUPFAM" id="SSF53098">
    <property type="entry name" value="Ribonuclease H-like"/>
    <property type="match status" value="1"/>
</dbReference>
<accession>A0ABM1RLK7</accession>
<dbReference type="InterPro" id="IPR002156">
    <property type="entry name" value="RNaseH_domain"/>
</dbReference>
<dbReference type="InterPro" id="IPR036397">
    <property type="entry name" value="RNaseH_sf"/>
</dbReference>
<dbReference type="PANTHER" id="PTHR47074:SF48">
    <property type="entry name" value="POLYNUCLEOTIDYL TRANSFERASE, RIBONUCLEASE H-LIKE SUPERFAMILY PROTEIN"/>
    <property type="match status" value="1"/>
</dbReference>
<dbReference type="InterPro" id="IPR044730">
    <property type="entry name" value="RNase_H-like_dom_plant"/>
</dbReference>
<dbReference type="InterPro" id="IPR052929">
    <property type="entry name" value="RNase_H-like_EbsB-rel"/>
</dbReference>
<dbReference type="InterPro" id="IPR012337">
    <property type="entry name" value="RNaseH-like_sf"/>
</dbReference>